<evidence type="ECO:0000313" key="1">
    <source>
        <dbReference type="EMBL" id="ELQ63302.1"/>
    </source>
</evidence>
<dbReference type="EMBL" id="JH795828">
    <property type="protein sequence ID" value="ELQ63302.1"/>
    <property type="molecule type" value="Genomic_DNA"/>
</dbReference>
<dbReference type="AlphaFoldDB" id="L7J529"/>
<name>L7J529_PYRO1</name>
<protein>
    <submittedName>
        <fullName evidence="1">Uncharacterized protein</fullName>
    </submittedName>
</protein>
<proteinExistence type="predicted"/>
<gene>
    <name evidence="1" type="ORF">OOW_P131scaffold00995g2</name>
</gene>
<organism>
    <name type="scientific">Pyricularia oryzae (strain P131)</name>
    <name type="common">Rice blast fungus</name>
    <name type="synonym">Magnaporthe oryzae</name>
    <dbReference type="NCBI Taxonomy" id="1143193"/>
    <lineage>
        <taxon>Eukaryota</taxon>
        <taxon>Fungi</taxon>
        <taxon>Dikarya</taxon>
        <taxon>Ascomycota</taxon>
        <taxon>Pezizomycotina</taxon>
        <taxon>Sordariomycetes</taxon>
        <taxon>Sordariomycetidae</taxon>
        <taxon>Magnaporthales</taxon>
        <taxon>Pyriculariaceae</taxon>
        <taxon>Pyricularia</taxon>
    </lineage>
</organism>
<sequence length="138" mass="15788">MEEDERMFETPSMGEQRRERCLWLAYQIAQIGTLGDADKKGEGRWITYNPDTKMFLPAAEYVSDLEIRPLETELASISSRQEAGIENLIDIRIQYNFMELRTAFTGRGRSSWNQCSMGNGTCMLLVPASTDGSQLYRM</sequence>
<reference evidence="1" key="1">
    <citation type="journal article" date="2012" name="PLoS Genet.">
        <title>Comparative analysis of the genomes of two field isolates of the rice blast fungus Magnaporthe oryzae.</title>
        <authorList>
            <person name="Xue M."/>
            <person name="Yang J."/>
            <person name="Li Z."/>
            <person name="Hu S."/>
            <person name="Yao N."/>
            <person name="Dean R.A."/>
            <person name="Zhao W."/>
            <person name="Shen M."/>
            <person name="Zhang H."/>
            <person name="Li C."/>
            <person name="Liu L."/>
            <person name="Cao L."/>
            <person name="Xu X."/>
            <person name="Xing Y."/>
            <person name="Hsiang T."/>
            <person name="Zhang Z."/>
            <person name="Xu J.R."/>
            <person name="Peng Y.L."/>
        </authorList>
    </citation>
    <scope>NUCLEOTIDE SEQUENCE [LARGE SCALE GENOMIC DNA]</scope>
    <source>
        <strain evidence="1">P131</strain>
    </source>
</reference>
<accession>L7J529</accession>